<keyword evidence="3" id="KW-1185">Reference proteome</keyword>
<name>A0A9J9UAK2_ACIET</name>
<evidence type="ECO:0000313" key="3">
    <source>
        <dbReference type="Proteomes" id="UP000000450"/>
    </source>
</evidence>
<dbReference type="Pfam" id="PF05930">
    <property type="entry name" value="Phage_AlpA"/>
    <property type="match status" value="1"/>
</dbReference>
<evidence type="ECO:0000313" key="2">
    <source>
        <dbReference type="EMBL" id="ACM33025.1"/>
    </source>
</evidence>
<dbReference type="Proteomes" id="UP000000450">
    <property type="component" value="Chromosome"/>
</dbReference>
<feature type="region of interest" description="Disordered" evidence="1">
    <location>
        <begin position="79"/>
        <end position="106"/>
    </location>
</feature>
<proteinExistence type="predicted"/>
<sequence length="106" mass="11237">MNFLKLPEVLQRGKVSRSALLRWLDQPEIGFPQPVKIGRGIFWIDTQVDAWFSRQAESSAAATAAAQAQALAQAATAAARAQEVTPSRRGPGRPRKVAAAAQGGAA</sequence>
<protein>
    <submittedName>
        <fullName evidence="2">Phage transcriptional regulator, AlpA</fullName>
    </submittedName>
</protein>
<reference evidence="2 3" key="1">
    <citation type="journal article" date="2010" name="J. Bacteriol.">
        <title>Completed genome sequence of the anaerobic iron-oxidizing bacterium Acidovorax ebreus strain TPSY.</title>
        <authorList>
            <person name="Byrne-Bailey K.G."/>
            <person name="Weber K.A."/>
            <person name="Chair A.H."/>
            <person name="Bose S."/>
            <person name="Knox T."/>
            <person name="Spanbauer T.L."/>
            <person name="Chertkov O."/>
            <person name="Coates J.D."/>
        </authorList>
    </citation>
    <scope>NUCLEOTIDE SEQUENCE [LARGE SCALE GENOMIC DNA]</scope>
    <source>
        <strain evidence="2 3">TPSY</strain>
    </source>
</reference>
<organism evidence="2 3">
    <name type="scientific">Acidovorax ebreus (strain TPSY)</name>
    <name type="common">Diaphorobacter sp. (strain TPSY)</name>
    <dbReference type="NCBI Taxonomy" id="535289"/>
    <lineage>
        <taxon>Bacteria</taxon>
        <taxon>Pseudomonadati</taxon>
        <taxon>Pseudomonadota</taxon>
        <taxon>Betaproteobacteria</taxon>
        <taxon>Burkholderiales</taxon>
        <taxon>Comamonadaceae</taxon>
        <taxon>Diaphorobacter</taxon>
    </lineage>
</organism>
<dbReference type="InterPro" id="IPR010260">
    <property type="entry name" value="AlpA"/>
</dbReference>
<dbReference type="AlphaFoldDB" id="A0A9J9UAK2"/>
<dbReference type="KEGG" id="dia:Dtpsy_1564"/>
<dbReference type="EMBL" id="CP001392">
    <property type="protein sequence ID" value="ACM33025.1"/>
    <property type="molecule type" value="Genomic_DNA"/>
</dbReference>
<gene>
    <name evidence="2" type="ordered locus">Dtpsy_1564</name>
</gene>
<dbReference type="RefSeq" id="WP_015913131.1">
    <property type="nucleotide sequence ID" value="NC_011992.1"/>
</dbReference>
<evidence type="ECO:0000256" key="1">
    <source>
        <dbReference type="SAM" id="MobiDB-lite"/>
    </source>
</evidence>
<accession>A0A9J9UAK2</accession>